<evidence type="ECO:0000256" key="1">
    <source>
        <dbReference type="ARBA" id="ARBA00004370"/>
    </source>
</evidence>
<keyword evidence="3" id="KW-0472">Membrane</keyword>
<comment type="subcellular location">
    <subcellularLocation>
        <location evidence="1">Membrane</location>
    </subcellularLocation>
</comment>
<protein>
    <submittedName>
        <fullName evidence="4">Uncharacterized protein</fullName>
    </submittedName>
</protein>
<dbReference type="GO" id="GO:0003993">
    <property type="term" value="F:acid phosphatase activity"/>
    <property type="evidence" value="ECO:0007669"/>
    <property type="project" value="TreeGrafter"/>
</dbReference>
<evidence type="ECO:0000256" key="2">
    <source>
        <dbReference type="ARBA" id="ARBA00022729"/>
    </source>
</evidence>
<proteinExistence type="predicted"/>
<dbReference type="EMBL" id="HBHP01006728">
    <property type="protein sequence ID" value="CAD9752384.1"/>
    <property type="molecule type" value="Transcribed_RNA"/>
</dbReference>
<sequence length="157" mass="17402">MPFLSFLGMYKDPEPLRASDSLQRIRKRLWDSSMLPFASNLQITIAKCPGHDMHVVEAMHNEIVVPIPGCGSSTSLCSVRQWHDLLSSELSQHSFDDICTEHSNNDDRTFNATADGILERDDDAQHEQIVDEVIGNIVVGGFTLGLAFAMWSLCAAP</sequence>
<keyword evidence="2" id="KW-0732">Signal</keyword>
<accession>A0A7S2X9K6</accession>
<gene>
    <name evidence="4" type="ORF">LSP00402_LOCUS4168</name>
</gene>
<organism evidence="4">
    <name type="scientific">Lotharella oceanica</name>
    <dbReference type="NCBI Taxonomy" id="641309"/>
    <lineage>
        <taxon>Eukaryota</taxon>
        <taxon>Sar</taxon>
        <taxon>Rhizaria</taxon>
        <taxon>Cercozoa</taxon>
        <taxon>Chlorarachniophyceae</taxon>
        <taxon>Lotharella</taxon>
    </lineage>
</organism>
<dbReference type="GO" id="GO:0052745">
    <property type="term" value="F:inositol phosphate phosphatase activity"/>
    <property type="evidence" value="ECO:0007669"/>
    <property type="project" value="TreeGrafter"/>
</dbReference>
<dbReference type="InterPro" id="IPR029033">
    <property type="entry name" value="His_PPase_superfam"/>
</dbReference>
<evidence type="ECO:0000256" key="3">
    <source>
        <dbReference type="ARBA" id="ARBA00023136"/>
    </source>
</evidence>
<reference evidence="4" key="1">
    <citation type="submission" date="2021-01" db="EMBL/GenBank/DDBJ databases">
        <authorList>
            <person name="Corre E."/>
            <person name="Pelletier E."/>
            <person name="Niang G."/>
            <person name="Scheremetjew M."/>
            <person name="Finn R."/>
            <person name="Kale V."/>
            <person name="Holt S."/>
            <person name="Cochrane G."/>
            <person name="Meng A."/>
            <person name="Brown T."/>
            <person name="Cohen L."/>
        </authorList>
    </citation>
    <scope>NUCLEOTIDE SEQUENCE</scope>
    <source>
        <strain evidence="4">CCMP622</strain>
    </source>
</reference>
<name>A0A7S2X9K6_9EUKA</name>
<dbReference type="Gene3D" id="3.40.50.1240">
    <property type="entry name" value="Phosphoglycerate mutase-like"/>
    <property type="match status" value="1"/>
</dbReference>
<dbReference type="PANTHER" id="PTHR20963">
    <property type="entry name" value="MULTIPLE INOSITOL POLYPHOSPHATE PHOSPHATASE-RELATED"/>
    <property type="match status" value="1"/>
</dbReference>
<dbReference type="SUPFAM" id="SSF53254">
    <property type="entry name" value="Phosphoglycerate mutase-like"/>
    <property type="match status" value="1"/>
</dbReference>
<dbReference type="AlphaFoldDB" id="A0A7S2X9K6"/>
<dbReference type="PANTHER" id="PTHR20963:SF8">
    <property type="entry name" value="MULTIPLE INOSITOL POLYPHOSPHATE PHOSPHATASE 1"/>
    <property type="match status" value="1"/>
</dbReference>
<evidence type="ECO:0000313" key="4">
    <source>
        <dbReference type="EMBL" id="CAD9752384.1"/>
    </source>
</evidence>
<dbReference type="GO" id="GO:0016020">
    <property type="term" value="C:membrane"/>
    <property type="evidence" value="ECO:0007669"/>
    <property type="project" value="UniProtKB-SubCell"/>
</dbReference>